<accession>A0ABY7A8V9</accession>
<keyword evidence="1" id="KW-0812">Transmembrane</keyword>
<name>A0ABY7A8V9_9FIRM</name>
<reference evidence="2" key="1">
    <citation type="submission" date="2022-11" db="EMBL/GenBank/DDBJ databases">
        <title>Lacrimispora xylanolytica sy1, complete genome.</title>
        <authorList>
            <person name="Choi S."/>
        </authorList>
    </citation>
    <scope>NUCLEOTIDE SEQUENCE</scope>
    <source>
        <strain evidence="2">Sy1</strain>
    </source>
</reference>
<dbReference type="InterPro" id="IPR024232">
    <property type="entry name" value="SpoIIIAH"/>
</dbReference>
<dbReference type="Pfam" id="PF12685">
    <property type="entry name" value="SpoIIIAH"/>
    <property type="match status" value="1"/>
</dbReference>
<evidence type="ECO:0000313" key="3">
    <source>
        <dbReference type="Proteomes" id="UP001163115"/>
    </source>
</evidence>
<evidence type="ECO:0000256" key="1">
    <source>
        <dbReference type="SAM" id="Phobius"/>
    </source>
</evidence>
<dbReference type="RefSeq" id="WP_268114658.1">
    <property type="nucleotide sequence ID" value="NZ_CP113524.1"/>
</dbReference>
<dbReference type="Gene3D" id="1.10.287.4300">
    <property type="entry name" value="Stage III sporulation protein AH-like"/>
    <property type="match status" value="1"/>
</dbReference>
<proteinExistence type="predicted"/>
<protein>
    <submittedName>
        <fullName evidence="2">SpoIIIAH-like family protein</fullName>
    </submittedName>
</protein>
<organism evidence="2 3">
    <name type="scientific">Lacrimispora xylanolytica</name>
    <dbReference type="NCBI Taxonomy" id="29375"/>
    <lineage>
        <taxon>Bacteria</taxon>
        <taxon>Bacillati</taxon>
        <taxon>Bacillota</taxon>
        <taxon>Clostridia</taxon>
        <taxon>Lachnospirales</taxon>
        <taxon>Lachnospiraceae</taxon>
        <taxon>Lacrimispora</taxon>
    </lineage>
</organism>
<gene>
    <name evidence="2" type="ORF">OW255_16225</name>
</gene>
<keyword evidence="1" id="KW-1133">Transmembrane helix</keyword>
<keyword evidence="1" id="KW-0472">Membrane</keyword>
<dbReference type="InterPro" id="IPR038503">
    <property type="entry name" value="SpoIIIAH_sf"/>
</dbReference>
<dbReference type="Proteomes" id="UP001163115">
    <property type="component" value="Chromosome"/>
</dbReference>
<evidence type="ECO:0000313" key="2">
    <source>
        <dbReference type="EMBL" id="WAJ23100.1"/>
    </source>
</evidence>
<sequence length="283" mass="30080">MRSWKTSNEPNVPKTPKKMDMKKLFRRNQIIITTLAVMIAAAGYLNYAGKQEAVSGKDVFEAGMTDISEEDVLAENKALNESSSGQDIASLDQDASDIDKLAAAETTSEGNKDVANSESTAAGETKAAAEQVAAADQVAAAAETKAADAGLDNPGEAVLTSGMSVTDYISSVQLNREQVRARNKETLMNLINNPNLEESAKQQAIQEMIDMTAVSEKENAAETLLLAKGFSDPVVSISSGKVDVVINASSITDPQRAQIEDIVKRKAEVGAENIVITLMKLGE</sequence>
<dbReference type="EMBL" id="CP113524">
    <property type="protein sequence ID" value="WAJ23100.1"/>
    <property type="molecule type" value="Genomic_DNA"/>
</dbReference>
<feature type="transmembrane region" description="Helical" evidence="1">
    <location>
        <begin position="28"/>
        <end position="47"/>
    </location>
</feature>
<keyword evidence="3" id="KW-1185">Reference proteome</keyword>